<organism evidence="3 4">
    <name type="scientific">Pseudomaricurvus hydrocarbonicus</name>
    <dbReference type="NCBI Taxonomy" id="1470433"/>
    <lineage>
        <taxon>Bacteria</taxon>
        <taxon>Pseudomonadati</taxon>
        <taxon>Pseudomonadota</taxon>
        <taxon>Gammaproteobacteria</taxon>
        <taxon>Cellvibrionales</taxon>
        <taxon>Cellvibrionaceae</taxon>
        <taxon>Pseudomaricurvus</taxon>
    </lineage>
</organism>
<protein>
    <submittedName>
        <fullName evidence="3">Acyl--CoA ligase</fullName>
    </submittedName>
</protein>
<evidence type="ECO:0000313" key="3">
    <source>
        <dbReference type="EMBL" id="NHO65783.1"/>
    </source>
</evidence>
<dbReference type="InterPro" id="IPR050237">
    <property type="entry name" value="ATP-dep_AMP-bd_enzyme"/>
</dbReference>
<feature type="domain" description="AMP-dependent synthetase/ligase" evidence="1">
    <location>
        <begin position="23"/>
        <end position="280"/>
    </location>
</feature>
<dbReference type="PANTHER" id="PTHR43767:SF1">
    <property type="entry name" value="NONRIBOSOMAL PEPTIDE SYNTHASE PES1 (EUROFUNG)-RELATED"/>
    <property type="match status" value="1"/>
</dbReference>
<dbReference type="CDD" id="cd04433">
    <property type="entry name" value="AFD_class_I"/>
    <property type="match status" value="1"/>
</dbReference>
<dbReference type="Gene3D" id="3.30.300.30">
    <property type="match status" value="1"/>
</dbReference>
<dbReference type="GO" id="GO:0016878">
    <property type="term" value="F:acid-thiol ligase activity"/>
    <property type="evidence" value="ECO:0007669"/>
    <property type="project" value="UniProtKB-ARBA"/>
</dbReference>
<comment type="caution">
    <text evidence="3">The sequence shown here is derived from an EMBL/GenBank/DDBJ whole genome shotgun (WGS) entry which is preliminary data.</text>
</comment>
<dbReference type="Pfam" id="PF13193">
    <property type="entry name" value="AMP-binding_C"/>
    <property type="match status" value="1"/>
</dbReference>
<dbReference type="SUPFAM" id="SSF56801">
    <property type="entry name" value="Acetyl-CoA synthetase-like"/>
    <property type="match status" value="1"/>
</dbReference>
<dbReference type="EMBL" id="JAAONZ010000005">
    <property type="protein sequence ID" value="NHO65783.1"/>
    <property type="molecule type" value="Genomic_DNA"/>
</dbReference>
<gene>
    <name evidence="3" type="ORF">G8770_09540</name>
</gene>
<accession>A0A9E5MLY3</accession>
<dbReference type="AlphaFoldDB" id="A0A9E5MLY3"/>
<evidence type="ECO:0000313" key="4">
    <source>
        <dbReference type="Proteomes" id="UP000787472"/>
    </source>
</evidence>
<dbReference type="InterPro" id="IPR045851">
    <property type="entry name" value="AMP-bd_C_sf"/>
</dbReference>
<name>A0A9E5MLY3_9GAMM</name>
<feature type="domain" description="AMP-binding enzyme C-terminal" evidence="2">
    <location>
        <begin position="419"/>
        <end position="494"/>
    </location>
</feature>
<dbReference type="InterPro" id="IPR042099">
    <property type="entry name" value="ANL_N_sf"/>
</dbReference>
<keyword evidence="4" id="KW-1185">Reference proteome</keyword>
<dbReference type="InterPro" id="IPR025110">
    <property type="entry name" value="AMP-bd_C"/>
</dbReference>
<keyword evidence="3" id="KW-0436">Ligase</keyword>
<dbReference type="Proteomes" id="UP000787472">
    <property type="component" value="Unassembled WGS sequence"/>
</dbReference>
<proteinExistence type="predicted"/>
<dbReference type="RefSeq" id="WP_167185330.1">
    <property type="nucleotide sequence ID" value="NZ_JAAONZ010000005.1"/>
</dbReference>
<dbReference type="PANTHER" id="PTHR43767">
    <property type="entry name" value="LONG-CHAIN-FATTY-ACID--COA LIGASE"/>
    <property type="match status" value="1"/>
</dbReference>
<sequence>MNPTQGFDIVTDAAQTFPKLIRTSARLYGESPAISLTSATGDTHSVSFVELDSRSAELARGLIARGVGKGSRVGFIYGNGPEFAVAFAAIARAGGIAVPISTLAKAHELVRILRQSDISGLLLQRSLLGKDYVQRLCDALPALVTATTPDLRLQQVPFLRWVVSTGPDLPVSIRDQQWLLSAAKSVSDELLREVESEVHSTDQVLEIYTSGSMAMPKGVKHCHGPMLQRTQYLCRMRPLPPGAEIMVGLPMFWVGGMMLFLLANWTAGAKTVCSEGTSTNSKIAMGSVLAKDDMFELPEGMTIWALGMTETLGPYSYADEMRAPGYPLCPPLDHIADGFEVRVADEDGKPVADGAVGEIQVRGYALTPGLHKMERDAYFTVDGYYHTGDLGQRDGKRIHFVGRDGDMIKTANSNVSPAEVEYELQQLDGIHSAYVVGIPDRERGQLLVAAVVPRDDAELDFADIQAQLTENLSSYKVPRAYVAISRDEVPMLPSNKVARRQIEAMMIEKLNR</sequence>
<reference evidence="3" key="1">
    <citation type="submission" date="2020-03" db="EMBL/GenBank/DDBJ databases">
        <authorList>
            <person name="Guo F."/>
        </authorList>
    </citation>
    <scope>NUCLEOTIDE SEQUENCE</scope>
    <source>
        <strain evidence="3">JCM 30134</strain>
    </source>
</reference>
<evidence type="ECO:0000259" key="1">
    <source>
        <dbReference type="Pfam" id="PF00501"/>
    </source>
</evidence>
<dbReference type="Gene3D" id="3.40.50.12780">
    <property type="entry name" value="N-terminal domain of ligase-like"/>
    <property type="match status" value="2"/>
</dbReference>
<dbReference type="InterPro" id="IPR000873">
    <property type="entry name" value="AMP-dep_synth/lig_dom"/>
</dbReference>
<evidence type="ECO:0000259" key="2">
    <source>
        <dbReference type="Pfam" id="PF13193"/>
    </source>
</evidence>
<dbReference type="Pfam" id="PF00501">
    <property type="entry name" value="AMP-binding"/>
    <property type="match status" value="1"/>
</dbReference>